<evidence type="ECO:0000313" key="6">
    <source>
        <dbReference type="EMBL" id="MDY0870423.1"/>
    </source>
</evidence>
<dbReference type="Pfam" id="PF25954">
    <property type="entry name" value="Beta-barrel_RND_2"/>
    <property type="match status" value="1"/>
</dbReference>
<comment type="similarity">
    <text evidence="1">Belongs to the membrane fusion protein (MFP) (TC 8.A.1) family.</text>
</comment>
<accession>A0ABU5DUP4</accession>
<proteinExistence type="inferred from homology"/>
<dbReference type="NCBIfam" id="TIGR01730">
    <property type="entry name" value="RND_mfp"/>
    <property type="match status" value="1"/>
</dbReference>
<dbReference type="Gene3D" id="2.40.30.170">
    <property type="match status" value="1"/>
</dbReference>
<evidence type="ECO:0000313" key="7">
    <source>
        <dbReference type="Proteomes" id="UP001271769"/>
    </source>
</evidence>
<dbReference type="Pfam" id="PF25989">
    <property type="entry name" value="YknX_C"/>
    <property type="match status" value="1"/>
</dbReference>
<evidence type="ECO:0000259" key="3">
    <source>
        <dbReference type="Pfam" id="PF25917"/>
    </source>
</evidence>
<dbReference type="Proteomes" id="UP001271769">
    <property type="component" value="Unassembled WGS sequence"/>
</dbReference>
<keyword evidence="2" id="KW-1133">Transmembrane helix</keyword>
<dbReference type="InterPro" id="IPR058625">
    <property type="entry name" value="MdtA-like_BSH"/>
</dbReference>
<protein>
    <submittedName>
        <fullName evidence="6">Efflux RND transporter periplasmic adaptor subunit</fullName>
    </submittedName>
</protein>
<dbReference type="PANTHER" id="PTHR30469:SF36">
    <property type="entry name" value="BLL3903 PROTEIN"/>
    <property type="match status" value="1"/>
</dbReference>
<dbReference type="PANTHER" id="PTHR30469">
    <property type="entry name" value="MULTIDRUG RESISTANCE PROTEIN MDTA"/>
    <property type="match status" value="1"/>
</dbReference>
<dbReference type="Pfam" id="PF25917">
    <property type="entry name" value="BSH_RND"/>
    <property type="match status" value="1"/>
</dbReference>
<evidence type="ECO:0000256" key="1">
    <source>
        <dbReference type="ARBA" id="ARBA00009477"/>
    </source>
</evidence>
<keyword evidence="2" id="KW-0812">Transmembrane</keyword>
<dbReference type="RefSeq" id="WP_320498650.1">
    <property type="nucleotide sequence ID" value="NZ_JAXCLX010000001.1"/>
</dbReference>
<comment type="caution">
    <text evidence="6">The sequence shown here is derived from an EMBL/GenBank/DDBJ whole genome shotgun (WGS) entry which is preliminary data.</text>
</comment>
<keyword evidence="7" id="KW-1185">Reference proteome</keyword>
<feature type="domain" description="Multidrug resistance protein MdtA-like barrel-sandwich hybrid" evidence="3">
    <location>
        <begin position="87"/>
        <end position="210"/>
    </location>
</feature>
<name>A0ABU5DUP4_9PROT</name>
<evidence type="ECO:0000259" key="5">
    <source>
        <dbReference type="Pfam" id="PF25989"/>
    </source>
</evidence>
<dbReference type="SUPFAM" id="SSF111369">
    <property type="entry name" value="HlyD-like secretion proteins"/>
    <property type="match status" value="1"/>
</dbReference>
<evidence type="ECO:0000256" key="2">
    <source>
        <dbReference type="SAM" id="Phobius"/>
    </source>
</evidence>
<organism evidence="6 7">
    <name type="scientific">Dongia rigui</name>
    <dbReference type="NCBI Taxonomy" id="940149"/>
    <lineage>
        <taxon>Bacteria</taxon>
        <taxon>Pseudomonadati</taxon>
        <taxon>Pseudomonadota</taxon>
        <taxon>Alphaproteobacteria</taxon>
        <taxon>Rhodospirillales</taxon>
        <taxon>Dongiaceae</taxon>
        <taxon>Dongia</taxon>
    </lineage>
</organism>
<feature type="transmembrane region" description="Helical" evidence="2">
    <location>
        <begin position="12"/>
        <end position="29"/>
    </location>
</feature>
<evidence type="ECO:0000259" key="4">
    <source>
        <dbReference type="Pfam" id="PF25954"/>
    </source>
</evidence>
<dbReference type="InterPro" id="IPR058792">
    <property type="entry name" value="Beta-barrel_RND_2"/>
</dbReference>
<reference evidence="6 7" key="1">
    <citation type="journal article" date="2013" name="Antonie Van Leeuwenhoek">
        <title>Dongia rigui sp. nov., isolated from freshwater of a large wetland in Korea.</title>
        <authorList>
            <person name="Baik K.S."/>
            <person name="Hwang Y.M."/>
            <person name="Choi J.S."/>
            <person name="Kwon J."/>
            <person name="Seong C.N."/>
        </authorList>
    </citation>
    <scope>NUCLEOTIDE SEQUENCE [LARGE SCALE GENOMIC DNA]</scope>
    <source>
        <strain evidence="6 7">04SU4-P</strain>
    </source>
</reference>
<dbReference type="InterPro" id="IPR006143">
    <property type="entry name" value="RND_pump_MFP"/>
</dbReference>
<keyword evidence="2" id="KW-0472">Membrane</keyword>
<dbReference type="Gene3D" id="2.40.50.100">
    <property type="match status" value="1"/>
</dbReference>
<dbReference type="InterPro" id="IPR058637">
    <property type="entry name" value="YknX-like_C"/>
</dbReference>
<dbReference type="Gene3D" id="1.10.287.470">
    <property type="entry name" value="Helix hairpin bin"/>
    <property type="match status" value="1"/>
</dbReference>
<feature type="domain" description="CusB-like beta-barrel" evidence="4">
    <location>
        <begin position="219"/>
        <end position="293"/>
    </location>
</feature>
<feature type="domain" description="YknX-like C-terminal permuted SH3-like" evidence="5">
    <location>
        <begin position="300"/>
        <end position="367"/>
    </location>
</feature>
<sequence length="370" mass="38561">MNRPHKRSHTPRILALIAVIVLAGGVYWGRDHLPAGLMPASLLPSSAAAPIPGAAKAPPVTVYAAKAEAETLVRQSRSVGSLTASDTVTISPEIAGRIVSISDAQGGEVARGDVLAQLDTTIYQAQVAEADAKRKLWKANAERANNLMAKGAGTPKAVDEAASELGIAEAALNLAQANLAKARITAPFGGTLGLRMVSVGEYLTPGQAIFTLSRIDPLYVDFSVPQTELAVLREGTPVAINTDAFPGEQFGGKILAIDPKLDAAARAVSVRAEIANADGRLKPGLFIEVEINAGTIENAVVIPEQALVARGDRVFVYAIEDNKAVMKPVKTGLRQAGKVQIVEGLSIGETVVTDGQIKLRPGADVTIGQP</sequence>
<dbReference type="Gene3D" id="2.40.420.20">
    <property type="match status" value="1"/>
</dbReference>
<dbReference type="EMBL" id="JAXCLX010000001">
    <property type="protein sequence ID" value="MDY0870423.1"/>
    <property type="molecule type" value="Genomic_DNA"/>
</dbReference>
<gene>
    <name evidence="6" type="ORF">SMD31_00735</name>
</gene>